<gene>
    <name evidence="5" type="ORF">HE1_00848</name>
</gene>
<evidence type="ECO:0000313" key="5">
    <source>
        <dbReference type="EMBL" id="GAJ46513.1"/>
    </source>
</evidence>
<sequence>MIKNWWDPTGPARCLHELSFLRIGFLESFFSLYGKKILDVGCGGGVFSEELWKRGALVSGTDVCADSLRQARAHARFSHAQISYEFPEYFYNQHRYFDVLLFMEVLEHVDHLYDTIKYWIPLLAPGGYLIGSTINRTTRSYFKAILAGEYILQWVAPGTHSWHRFIKPEELQEVFRDFGCCGWTEQGYKYSFFHPKKWIFCSENDTNFFFSIRKLQHNNFSDRG</sequence>
<organism evidence="5 6">
    <name type="scientific">Holospora elegans E1</name>
    <dbReference type="NCBI Taxonomy" id="1427503"/>
    <lineage>
        <taxon>Bacteria</taxon>
        <taxon>Pseudomonadati</taxon>
        <taxon>Pseudomonadota</taxon>
        <taxon>Alphaproteobacteria</taxon>
        <taxon>Holosporales</taxon>
        <taxon>Holosporaceae</taxon>
        <taxon>Holospora</taxon>
    </lineage>
</organism>
<evidence type="ECO:0000256" key="1">
    <source>
        <dbReference type="ARBA" id="ARBA00022603"/>
    </source>
</evidence>
<dbReference type="InterPro" id="IPR029063">
    <property type="entry name" value="SAM-dependent_MTases_sf"/>
</dbReference>
<dbReference type="RefSeq" id="WP_052567357.1">
    <property type="nucleotide sequence ID" value="NZ_BAUP01000105.1"/>
</dbReference>
<dbReference type="GO" id="GO:0010420">
    <property type="term" value="F:polyprenyldihydroxybenzoate methyltransferase activity"/>
    <property type="evidence" value="ECO:0007669"/>
    <property type="project" value="InterPro"/>
</dbReference>
<dbReference type="STRING" id="1427503.HE1_00848"/>
<comment type="caution">
    <text evidence="5">The sequence shown here is derived from an EMBL/GenBank/DDBJ whole genome shotgun (WGS) entry which is preliminary data.</text>
</comment>
<dbReference type="OrthoDB" id="9801538at2"/>
<dbReference type="PANTHER" id="PTHR43464:SF19">
    <property type="entry name" value="UBIQUINONE BIOSYNTHESIS O-METHYLTRANSFERASE, MITOCHONDRIAL"/>
    <property type="match status" value="1"/>
</dbReference>
<accession>A0A023DZK3</accession>
<evidence type="ECO:0000256" key="3">
    <source>
        <dbReference type="ARBA" id="ARBA00022688"/>
    </source>
</evidence>
<dbReference type="Proteomes" id="UP000024842">
    <property type="component" value="Unassembled WGS sequence"/>
</dbReference>
<keyword evidence="2 5" id="KW-0808">Transferase</keyword>
<dbReference type="PANTHER" id="PTHR43464">
    <property type="entry name" value="METHYLTRANSFERASE"/>
    <property type="match status" value="1"/>
</dbReference>
<dbReference type="GO" id="GO:0032259">
    <property type="term" value="P:methylation"/>
    <property type="evidence" value="ECO:0007669"/>
    <property type="project" value="UniProtKB-KW"/>
</dbReference>
<dbReference type="SUPFAM" id="SSF53335">
    <property type="entry name" value="S-adenosyl-L-methionine-dependent methyltransferases"/>
    <property type="match status" value="1"/>
</dbReference>
<dbReference type="InterPro" id="IPR010233">
    <property type="entry name" value="UbiG_MeTrfase"/>
</dbReference>
<evidence type="ECO:0000256" key="2">
    <source>
        <dbReference type="ARBA" id="ARBA00022679"/>
    </source>
</evidence>
<dbReference type="CDD" id="cd02440">
    <property type="entry name" value="AdoMet_MTases"/>
    <property type="match status" value="1"/>
</dbReference>
<keyword evidence="5" id="KW-0830">Ubiquinone</keyword>
<dbReference type="EMBL" id="BAUP01000105">
    <property type="protein sequence ID" value="GAJ46513.1"/>
    <property type="molecule type" value="Genomic_DNA"/>
</dbReference>
<dbReference type="NCBIfam" id="TIGR01983">
    <property type="entry name" value="UbiG"/>
    <property type="match status" value="1"/>
</dbReference>
<keyword evidence="6" id="KW-1185">Reference proteome</keyword>
<keyword evidence="3" id="KW-0831">Ubiquinone biosynthesis</keyword>
<evidence type="ECO:0000313" key="6">
    <source>
        <dbReference type="Proteomes" id="UP000024842"/>
    </source>
</evidence>
<reference evidence="5 6" key="1">
    <citation type="journal article" date="2014" name="FEMS Microbiol. Lett.">
        <title>Draft genome sequences of three Holospora species (Holospora obtusa, Holospora undulata, and Holospora elegans), endonuclear symbiotic bacteria of the ciliate Paramecium caudatum.</title>
        <authorList>
            <person name="Dohra H."/>
            <person name="Tanaka K."/>
            <person name="Suzuki T."/>
            <person name="Fujishima M."/>
            <person name="Suzuki H."/>
        </authorList>
    </citation>
    <scope>NUCLEOTIDE SEQUENCE [LARGE SCALE GENOMIC DNA]</scope>
    <source>
        <strain evidence="5 6">E1</strain>
    </source>
</reference>
<dbReference type="AlphaFoldDB" id="A0A023DZK3"/>
<dbReference type="Gene3D" id="3.40.50.150">
    <property type="entry name" value="Vaccinia Virus protein VP39"/>
    <property type="match status" value="1"/>
</dbReference>
<keyword evidence="4" id="KW-0949">S-adenosyl-L-methionine</keyword>
<keyword evidence="1 5" id="KW-0489">Methyltransferase</keyword>
<protein>
    <submittedName>
        <fullName evidence="5">Ubiquinone biosynthesis O-methyltransferase</fullName>
    </submittedName>
</protein>
<evidence type="ECO:0000256" key="4">
    <source>
        <dbReference type="ARBA" id="ARBA00022691"/>
    </source>
</evidence>
<dbReference type="Pfam" id="PF13489">
    <property type="entry name" value="Methyltransf_23"/>
    <property type="match status" value="1"/>
</dbReference>
<proteinExistence type="predicted"/>
<name>A0A023DZK3_9PROT</name>
<dbReference type="GO" id="GO:0061542">
    <property type="term" value="F:3-demethylubiquinol 3-O-methyltransferase activity"/>
    <property type="evidence" value="ECO:0007669"/>
    <property type="project" value="InterPro"/>
</dbReference>